<dbReference type="Proteomes" id="UP000576821">
    <property type="component" value="Unassembled WGS sequence"/>
</dbReference>
<accession>A0A846LZ21</accession>
<evidence type="ECO:0000313" key="1">
    <source>
        <dbReference type="EMBL" id="NIJ15089.1"/>
    </source>
</evidence>
<gene>
    <name evidence="1" type="ORF">FHS54_000038</name>
</gene>
<keyword evidence="2" id="KW-1185">Reference proteome</keyword>
<organism evidence="1 2">
    <name type="scientific">Sphingobium vermicomposti</name>
    <dbReference type="NCBI Taxonomy" id="529005"/>
    <lineage>
        <taxon>Bacteria</taxon>
        <taxon>Pseudomonadati</taxon>
        <taxon>Pseudomonadota</taxon>
        <taxon>Alphaproteobacteria</taxon>
        <taxon>Sphingomonadales</taxon>
        <taxon>Sphingomonadaceae</taxon>
        <taxon>Sphingobium</taxon>
    </lineage>
</organism>
<name>A0A846LZ21_9SPHN</name>
<sequence length="49" mass="5424">MNSSGRAVMTVGLPQPYEGVGNALRATFTARRDNVPDDMMDLLRKLDRS</sequence>
<evidence type="ECO:0000313" key="2">
    <source>
        <dbReference type="Proteomes" id="UP000576821"/>
    </source>
</evidence>
<dbReference type="EMBL" id="JAASQR010000001">
    <property type="protein sequence ID" value="NIJ15089.1"/>
    <property type="molecule type" value="Genomic_DNA"/>
</dbReference>
<proteinExistence type="predicted"/>
<evidence type="ECO:0008006" key="3">
    <source>
        <dbReference type="Google" id="ProtNLM"/>
    </source>
</evidence>
<protein>
    <recommendedName>
        <fullName evidence="3">Anti-sigma factor NepR domain-containing protein</fullName>
    </recommendedName>
</protein>
<dbReference type="AlphaFoldDB" id="A0A846LZ21"/>
<comment type="caution">
    <text evidence="1">The sequence shown here is derived from an EMBL/GenBank/DDBJ whole genome shotgun (WGS) entry which is preliminary data.</text>
</comment>
<dbReference type="RefSeq" id="WP_243855662.1">
    <property type="nucleotide sequence ID" value="NZ_JAASQR010000001.1"/>
</dbReference>
<reference evidence="1 2" key="1">
    <citation type="submission" date="2020-03" db="EMBL/GenBank/DDBJ databases">
        <title>Genomic Encyclopedia of Type Strains, Phase IV (KMG-IV): sequencing the most valuable type-strain genomes for metagenomic binning, comparative biology and taxonomic classification.</title>
        <authorList>
            <person name="Goeker M."/>
        </authorList>
    </citation>
    <scope>NUCLEOTIDE SEQUENCE [LARGE SCALE GENOMIC DNA]</scope>
    <source>
        <strain evidence="1 2">DSM 21299</strain>
    </source>
</reference>